<feature type="compositionally biased region" description="Polar residues" evidence="1">
    <location>
        <begin position="59"/>
        <end position="72"/>
    </location>
</feature>
<dbReference type="EMBL" id="JPWU03000036">
    <property type="protein sequence ID" value="KAG2530102.1"/>
    <property type="molecule type" value="Genomic_DNA"/>
</dbReference>
<dbReference type="EMBL" id="JPWV03000107">
    <property type="protein sequence ID" value="KAG2524742.1"/>
    <property type="molecule type" value="Genomic_DNA"/>
</dbReference>
<reference evidence="6 7" key="2">
    <citation type="submission" date="2018-07" db="EMBL/GenBank/DDBJ databases">
        <title>Genome sequencing of oomycete isolates from Chile give support for New Zealand origin for Phytophthora kernoviae and make available the first Nothophytophthora sp. genome.</title>
        <authorList>
            <person name="Studholme D.J."/>
            <person name="Sanfuentes E."/>
            <person name="Panda P."/>
            <person name="Hill R."/>
            <person name="Sambles C."/>
            <person name="Grant M."/>
            <person name="Williams N.M."/>
            <person name="Mcdougal R.L."/>
        </authorList>
    </citation>
    <scope>NUCLEOTIDE SEQUENCE [LARGE SCALE GENOMIC DNA]</scope>
    <source>
        <strain evidence="4">Chile2</strain>
        <strain evidence="5">Chile4</strain>
    </source>
</reference>
<protein>
    <submittedName>
        <fullName evidence="5">Uncharacterized protein</fullName>
    </submittedName>
</protein>
<dbReference type="AlphaFoldDB" id="A0A3R7HYD3"/>
<feature type="compositionally biased region" description="Polar residues" evidence="1">
    <location>
        <begin position="113"/>
        <end position="123"/>
    </location>
</feature>
<gene>
    <name evidence="4" type="ORF">BBI17_002339</name>
    <name evidence="5" type="ORF">BBO99_00003631</name>
    <name evidence="2" type="ORF">JM16_004819</name>
    <name evidence="3" type="ORF">JM18_002520</name>
</gene>
<name>A0A3R7HYD3_9STRA</name>
<organism evidence="5 6">
    <name type="scientific">Phytophthora kernoviae</name>
    <dbReference type="NCBI Taxonomy" id="325452"/>
    <lineage>
        <taxon>Eukaryota</taxon>
        <taxon>Sar</taxon>
        <taxon>Stramenopiles</taxon>
        <taxon>Oomycota</taxon>
        <taxon>Peronosporomycetes</taxon>
        <taxon>Peronosporales</taxon>
        <taxon>Peronosporaceae</taxon>
        <taxon>Phytophthora</taxon>
    </lineage>
</organism>
<evidence type="ECO:0000313" key="4">
    <source>
        <dbReference type="EMBL" id="RLN02159.1"/>
    </source>
</evidence>
<dbReference type="STRING" id="325452.A0A3R7HYD3"/>
<reference evidence="2" key="3">
    <citation type="submission" date="2020-06" db="EMBL/GenBank/DDBJ databases">
        <authorList>
            <person name="Studholme D.J."/>
        </authorList>
    </citation>
    <scope>NUCLEOTIDE SEQUENCE</scope>
    <source>
        <strain evidence="2">NZFS 2646</strain>
        <strain evidence="3">NZFS 3630</strain>
    </source>
</reference>
<evidence type="ECO:0000313" key="7">
    <source>
        <dbReference type="Proteomes" id="UP000285883"/>
    </source>
</evidence>
<feature type="compositionally biased region" description="Polar residues" evidence="1">
    <location>
        <begin position="82"/>
        <end position="96"/>
    </location>
</feature>
<feature type="region of interest" description="Disordered" evidence="1">
    <location>
        <begin position="56"/>
        <end position="123"/>
    </location>
</feature>
<accession>A0A3R7HYD3</accession>
<reference evidence="2" key="1">
    <citation type="journal article" date="2015" name="Genom Data">
        <title>Genome sequences of six Phytophthora species associated with forests in New Zealand.</title>
        <authorList>
            <person name="Studholme D.J."/>
            <person name="McDougal R.L."/>
            <person name="Sambles C."/>
            <person name="Hansen E."/>
            <person name="Hardy G."/>
            <person name="Grant M."/>
            <person name="Ganley R.J."/>
            <person name="Williams N.M."/>
        </authorList>
    </citation>
    <scope>NUCLEOTIDE SEQUENCE</scope>
    <source>
        <strain evidence="2">NZFS 2646</strain>
        <strain evidence="3">NZFS 3630</strain>
    </source>
</reference>
<dbReference type="EMBL" id="MBDN02000076">
    <property type="protein sequence ID" value="RLN81557.1"/>
    <property type="molecule type" value="Genomic_DNA"/>
</dbReference>
<dbReference type="Proteomes" id="UP000785171">
    <property type="component" value="Unassembled WGS sequence"/>
</dbReference>
<sequence length="175" mass="19514">MFIRCVFVTEQRSGMSVQALETPSEIECEGVDVDFTRRSSIMEVIDTKDMLPDSELQKQLRSQQPPASATSTEDAENDVFNEFQQTSRARYTSTPVAPTDLPPRASGRRTRSTDQGKVSDPTRSLDQCIAEQNELLKQVLSASRGFNAEPPARAKASSVSYNIYDEDHDDGVYEL</sequence>
<dbReference type="EMBL" id="MAYM02002246">
    <property type="protein sequence ID" value="RLN02159.1"/>
    <property type="molecule type" value="Genomic_DNA"/>
</dbReference>
<evidence type="ECO:0000313" key="3">
    <source>
        <dbReference type="EMBL" id="KAG2530102.1"/>
    </source>
</evidence>
<dbReference type="Proteomes" id="UP000285624">
    <property type="component" value="Unassembled WGS sequence"/>
</dbReference>
<proteinExistence type="predicted"/>
<dbReference type="Proteomes" id="UP000792063">
    <property type="component" value="Unassembled WGS sequence"/>
</dbReference>
<evidence type="ECO:0000313" key="5">
    <source>
        <dbReference type="EMBL" id="RLN81557.1"/>
    </source>
</evidence>
<evidence type="ECO:0000313" key="6">
    <source>
        <dbReference type="Proteomes" id="UP000285624"/>
    </source>
</evidence>
<evidence type="ECO:0000256" key="1">
    <source>
        <dbReference type="SAM" id="MobiDB-lite"/>
    </source>
</evidence>
<keyword evidence="6" id="KW-1185">Reference proteome</keyword>
<evidence type="ECO:0000313" key="2">
    <source>
        <dbReference type="EMBL" id="KAG2524742.1"/>
    </source>
</evidence>
<comment type="caution">
    <text evidence="5">The sequence shown here is derived from an EMBL/GenBank/DDBJ whole genome shotgun (WGS) entry which is preliminary data.</text>
</comment>
<dbReference type="Proteomes" id="UP000285883">
    <property type="component" value="Unassembled WGS sequence"/>
</dbReference>